<name>A0A9R1CTL6_9EURY</name>
<keyword evidence="2" id="KW-1133">Transmembrane helix</keyword>
<feature type="transmembrane region" description="Helical" evidence="2">
    <location>
        <begin position="241"/>
        <end position="261"/>
    </location>
</feature>
<comment type="caution">
    <text evidence="3">The sequence shown here is derived from an EMBL/GenBank/DDBJ whole genome shotgun (WGS) entry which is preliminary data.</text>
</comment>
<organism evidence="3 4">
    <name type="scientific">Natronomonas aquatica</name>
    <dbReference type="NCBI Taxonomy" id="2841590"/>
    <lineage>
        <taxon>Archaea</taxon>
        <taxon>Methanobacteriati</taxon>
        <taxon>Methanobacteriota</taxon>
        <taxon>Stenosarchaea group</taxon>
        <taxon>Halobacteria</taxon>
        <taxon>Halobacteriales</taxon>
        <taxon>Natronomonadaceae</taxon>
        <taxon>Natronomonas</taxon>
    </lineage>
</organism>
<accession>A0A9R1CTL6</accession>
<feature type="region of interest" description="Disordered" evidence="1">
    <location>
        <begin position="98"/>
        <end position="117"/>
    </location>
</feature>
<evidence type="ECO:0000313" key="4">
    <source>
        <dbReference type="Proteomes" id="UP001139494"/>
    </source>
</evidence>
<feature type="transmembrane region" description="Helical" evidence="2">
    <location>
        <begin position="398"/>
        <end position="418"/>
    </location>
</feature>
<feature type="transmembrane region" description="Helical" evidence="2">
    <location>
        <begin position="312"/>
        <end position="333"/>
    </location>
</feature>
<feature type="compositionally biased region" description="Acidic residues" evidence="1">
    <location>
        <begin position="104"/>
        <end position="113"/>
    </location>
</feature>
<sequence length="419" mass="45211">MVDLEETFGTDGDAAWIAVAVVLFACLGGAVVLAEWPLFGVPPDTSGEPQLVEPSDGGTGLWPYTSRTRSYEGRTLGINMVFYDSPEEVRTTLTERSARGWTDDPTDGGEADAETVSAERVEIDPEAEAIDEVIRWDEAKGATRYTYFETDDGGVWVDESYQLHAGTYLGKRSHIRAYDEPAGEWTAVQIHEEHWDWFRLRHTVTGISEPQGELEREFMDDGAEQRVVRMPFGNGTADGDGWASGIYLTGAVVPILLFGLVGPTRTLSRGISGFLDRRRRELALGAGLFGLYTAVRWLGIGGEALLSVPPKVVAGPLYVALVVGIPAVAYRFGRASDRTWAFALAVLGLGTAIVVDFAAMGVAVLPLRIVLHRGTVLLAAGLIAVGGSIRADRPDHPVPLVFGLAGWVFVIAASLFGYV</sequence>
<dbReference type="RefSeq" id="WP_256029778.1">
    <property type="nucleotide sequence ID" value="NZ_JAHLKM010000012.1"/>
</dbReference>
<dbReference type="EMBL" id="JAHLKM010000012">
    <property type="protein sequence ID" value="MCQ4333752.1"/>
    <property type="molecule type" value="Genomic_DNA"/>
</dbReference>
<dbReference type="AlphaFoldDB" id="A0A9R1CTL6"/>
<evidence type="ECO:0000256" key="2">
    <source>
        <dbReference type="SAM" id="Phobius"/>
    </source>
</evidence>
<feature type="transmembrane region" description="Helical" evidence="2">
    <location>
        <begin position="282"/>
        <end position="300"/>
    </location>
</feature>
<reference evidence="3" key="1">
    <citation type="journal article" date="2023" name="Front. Microbiol.">
        <title>Genomic-based phylogenetic and metabolic analyses of the genus Natronomonas, and description of Natronomonas aquatica sp. nov.</title>
        <authorList>
            <person name="Garcia-Roldan A."/>
            <person name="Duran-Viseras A."/>
            <person name="de la Haba R.R."/>
            <person name="Corral P."/>
            <person name="Sanchez-Porro C."/>
            <person name="Ventosa A."/>
        </authorList>
    </citation>
    <scope>NUCLEOTIDE SEQUENCE</scope>
    <source>
        <strain evidence="3">F2-12</strain>
    </source>
</reference>
<dbReference type="Proteomes" id="UP001139494">
    <property type="component" value="Unassembled WGS sequence"/>
</dbReference>
<evidence type="ECO:0000313" key="3">
    <source>
        <dbReference type="EMBL" id="MCQ4333752.1"/>
    </source>
</evidence>
<feature type="transmembrane region" description="Helical" evidence="2">
    <location>
        <begin position="14"/>
        <end position="34"/>
    </location>
</feature>
<keyword evidence="2" id="KW-0472">Membrane</keyword>
<keyword evidence="2" id="KW-0812">Transmembrane</keyword>
<gene>
    <name evidence="3" type="ORF">KM295_09725</name>
</gene>
<feature type="transmembrane region" description="Helical" evidence="2">
    <location>
        <begin position="370"/>
        <end position="391"/>
    </location>
</feature>
<keyword evidence="4" id="KW-1185">Reference proteome</keyword>
<feature type="transmembrane region" description="Helical" evidence="2">
    <location>
        <begin position="340"/>
        <end position="364"/>
    </location>
</feature>
<proteinExistence type="predicted"/>
<evidence type="ECO:0000256" key="1">
    <source>
        <dbReference type="SAM" id="MobiDB-lite"/>
    </source>
</evidence>
<protein>
    <submittedName>
        <fullName evidence="3">Uncharacterized protein</fullName>
    </submittedName>
</protein>